<organism evidence="1 2">
    <name type="scientific">Dictyocaulus viviparus</name>
    <name type="common">Bovine lungworm</name>
    <dbReference type="NCBI Taxonomy" id="29172"/>
    <lineage>
        <taxon>Eukaryota</taxon>
        <taxon>Metazoa</taxon>
        <taxon>Ecdysozoa</taxon>
        <taxon>Nematoda</taxon>
        <taxon>Chromadorea</taxon>
        <taxon>Rhabditida</taxon>
        <taxon>Rhabditina</taxon>
        <taxon>Rhabditomorpha</taxon>
        <taxon>Strongyloidea</taxon>
        <taxon>Metastrongylidae</taxon>
        <taxon>Dictyocaulus</taxon>
    </lineage>
</organism>
<dbReference type="STRING" id="29172.A0A0D8Y8L0"/>
<reference evidence="2" key="2">
    <citation type="journal article" date="2016" name="Sci. Rep.">
        <title>Dictyocaulus viviparus genome, variome and transcriptome elucidate lungworm biology and support future intervention.</title>
        <authorList>
            <person name="McNulty S.N."/>
            <person name="Strube C."/>
            <person name="Rosa B.A."/>
            <person name="Martin J.C."/>
            <person name="Tyagi R."/>
            <person name="Choi Y.J."/>
            <person name="Wang Q."/>
            <person name="Hallsworth Pepin K."/>
            <person name="Zhang X."/>
            <person name="Ozersky P."/>
            <person name="Wilson R.K."/>
            <person name="Sternberg P.W."/>
            <person name="Gasser R.B."/>
            <person name="Mitreva M."/>
        </authorList>
    </citation>
    <scope>NUCLEOTIDE SEQUENCE [LARGE SCALE GENOMIC DNA]</scope>
    <source>
        <strain evidence="2">HannoverDv2000</strain>
    </source>
</reference>
<dbReference type="Gene3D" id="3.40.50.410">
    <property type="entry name" value="von Willebrand factor, type A domain"/>
    <property type="match status" value="1"/>
</dbReference>
<dbReference type="AlphaFoldDB" id="A0A0D8Y8L0"/>
<dbReference type="Proteomes" id="UP000053766">
    <property type="component" value="Unassembled WGS sequence"/>
</dbReference>
<proteinExistence type="predicted"/>
<evidence type="ECO:0000313" key="1">
    <source>
        <dbReference type="EMBL" id="KJH53065.1"/>
    </source>
</evidence>
<dbReference type="InterPro" id="IPR036465">
    <property type="entry name" value="vWFA_dom_sf"/>
</dbReference>
<accession>A0A0D8Y8L0</accession>
<evidence type="ECO:0000313" key="2">
    <source>
        <dbReference type="Proteomes" id="UP000053766"/>
    </source>
</evidence>
<keyword evidence="2" id="KW-1185">Reference proteome</keyword>
<dbReference type="EMBL" id="KN716156">
    <property type="protein sequence ID" value="KJH53065.1"/>
    <property type="molecule type" value="Genomic_DNA"/>
</dbReference>
<name>A0A0D8Y8L0_DICVI</name>
<dbReference type="OrthoDB" id="17307at2759"/>
<reference evidence="1 2" key="1">
    <citation type="submission" date="2013-11" db="EMBL/GenBank/DDBJ databases">
        <title>Draft genome of the bovine lungworm Dictyocaulus viviparus.</title>
        <authorList>
            <person name="Mitreva M."/>
        </authorList>
    </citation>
    <scope>NUCLEOTIDE SEQUENCE [LARGE SCALE GENOMIC DNA]</scope>
    <source>
        <strain evidence="1 2">HannoverDv2000</strain>
    </source>
</reference>
<sequence>MSTLALLFEGSACSWGRLALIHGSETINDIIRALVKYWFCYYVEFCTLGNRFLFNSSRDASLDASNEMLNAIRNTLRNSAKSDDDRMGSPLAAVFSQAMCHLKRIDGFPSSNSEGTTSVPSCRVIIVTMTEDFGTEHDIKGNKSKN</sequence>
<gene>
    <name evidence="1" type="ORF">DICVIV_00750</name>
</gene>
<protein>
    <submittedName>
        <fullName evidence="1">Uncharacterized protein</fullName>
    </submittedName>
</protein>